<dbReference type="PANTHER" id="PTHR30336">
    <property type="entry name" value="INNER MEMBRANE PROTEIN, PROBABLE PERMEASE"/>
    <property type="match status" value="1"/>
</dbReference>
<protein>
    <submittedName>
        <fullName evidence="3">YdcF family protein</fullName>
    </submittedName>
</protein>
<dbReference type="PROSITE" id="PS51257">
    <property type="entry name" value="PROKAR_LIPOPROTEIN"/>
    <property type="match status" value="1"/>
</dbReference>
<dbReference type="InterPro" id="IPR003848">
    <property type="entry name" value="DUF218"/>
</dbReference>
<evidence type="ECO:0000256" key="1">
    <source>
        <dbReference type="SAM" id="Phobius"/>
    </source>
</evidence>
<evidence type="ECO:0000313" key="4">
    <source>
        <dbReference type="Proteomes" id="UP000624703"/>
    </source>
</evidence>
<name>A0A8J7SKX6_9BACT</name>
<sequence>MSNKKISPNAHANWQFYLAAGAMAAGCATLIASSILLGCNELATNAGAGKLYSDSASIPHRQVGVVLGCSAKIGQRNNQYFIRRIDAASQLYHAGKVDCLIVSGDNSRHDYDEPADMKQALIEKGVPAEKIVCDYAGLRTLDSIVRAKKVFGQDSFTVISQQFQNERSAYIAQAHNIDLIGFNAAGVHGRVARHTDRREFLARTKMWLDVQFFNTSPKYLGPLETLPIDS</sequence>
<keyword evidence="4" id="KW-1185">Reference proteome</keyword>
<comment type="caution">
    <text evidence="3">The sequence shown here is derived from an EMBL/GenBank/DDBJ whole genome shotgun (WGS) entry which is preliminary data.</text>
</comment>
<dbReference type="InterPro" id="IPR051599">
    <property type="entry name" value="Cell_Envelope_Assoc"/>
</dbReference>
<evidence type="ECO:0000313" key="3">
    <source>
        <dbReference type="EMBL" id="MBK1792011.1"/>
    </source>
</evidence>
<dbReference type="EMBL" id="JAENIM010000042">
    <property type="protein sequence ID" value="MBK1792011.1"/>
    <property type="molecule type" value="Genomic_DNA"/>
</dbReference>
<keyword evidence="1" id="KW-0472">Membrane</keyword>
<reference evidence="3" key="1">
    <citation type="submission" date="2021-01" db="EMBL/GenBank/DDBJ databases">
        <title>Modified the classification status of verrucomicrobia.</title>
        <authorList>
            <person name="Feng X."/>
        </authorList>
    </citation>
    <scope>NUCLEOTIDE SEQUENCE</scope>
    <source>
        <strain evidence="3">_KCTC 22039</strain>
    </source>
</reference>
<proteinExistence type="predicted"/>
<dbReference type="AlphaFoldDB" id="A0A8J7SKX6"/>
<keyword evidence="1" id="KW-1133">Transmembrane helix</keyword>
<dbReference type="Proteomes" id="UP000624703">
    <property type="component" value="Unassembled WGS sequence"/>
</dbReference>
<dbReference type="CDD" id="cd06259">
    <property type="entry name" value="YdcF-like"/>
    <property type="match status" value="1"/>
</dbReference>
<gene>
    <name evidence="3" type="ORF">JIN82_12695</name>
</gene>
<dbReference type="Pfam" id="PF02698">
    <property type="entry name" value="DUF218"/>
    <property type="match status" value="1"/>
</dbReference>
<dbReference type="GO" id="GO:0005886">
    <property type="term" value="C:plasma membrane"/>
    <property type="evidence" value="ECO:0007669"/>
    <property type="project" value="TreeGrafter"/>
</dbReference>
<organism evidence="3 4">
    <name type="scientific">Persicirhabdus sediminis</name>
    <dbReference type="NCBI Taxonomy" id="454144"/>
    <lineage>
        <taxon>Bacteria</taxon>
        <taxon>Pseudomonadati</taxon>
        <taxon>Verrucomicrobiota</taxon>
        <taxon>Verrucomicrobiia</taxon>
        <taxon>Verrucomicrobiales</taxon>
        <taxon>Verrucomicrobiaceae</taxon>
        <taxon>Persicirhabdus</taxon>
    </lineage>
</organism>
<feature type="domain" description="DUF218" evidence="2">
    <location>
        <begin position="63"/>
        <end position="184"/>
    </location>
</feature>
<keyword evidence="1" id="KW-0812">Transmembrane</keyword>
<evidence type="ECO:0000259" key="2">
    <source>
        <dbReference type="Pfam" id="PF02698"/>
    </source>
</evidence>
<feature type="transmembrane region" description="Helical" evidence="1">
    <location>
        <begin position="16"/>
        <end position="37"/>
    </location>
</feature>
<dbReference type="PANTHER" id="PTHR30336:SF6">
    <property type="entry name" value="INTEGRAL MEMBRANE PROTEIN"/>
    <property type="match status" value="1"/>
</dbReference>
<accession>A0A8J7SKX6</accession>
<dbReference type="RefSeq" id="WP_200312024.1">
    <property type="nucleotide sequence ID" value="NZ_JAENIM010000042.1"/>
</dbReference>